<proteinExistence type="predicted"/>
<evidence type="ECO:0000313" key="4">
    <source>
        <dbReference type="EMBL" id="WLQ63435.1"/>
    </source>
</evidence>
<keyword evidence="2" id="KW-0597">Phosphoprotein</keyword>
<dbReference type="SUPFAM" id="SSF47336">
    <property type="entry name" value="ACP-like"/>
    <property type="match status" value="1"/>
</dbReference>
<keyword evidence="5" id="KW-1185">Reference proteome</keyword>
<dbReference type="PROSITE" id="PS50075">
    <property type="entry name" value="CARRIER"/>
    <property type="match status" value="1"/>
</dbReference>
<dbReference type="Gene3D" id="1.10.1200.10">
    <property type="entry name" value="ACP-like"/>
    <property type="match status" value="1"/>
</dbReference>
<name>A0ABY9J748_9ACTN</name>
<dbReference type="Proteomes" id="UP001224433">
    <property type="component" value="Chromosome"/>
</dbReference>
<dbReference type="PROSITE" id="PS00012">
    <property type="entry name" value="PHOSPHOPANTETHEINE"/>
    <property type="match status" value="1"/>
</dbReference>
<dbReference type="RefSeq" id="WP_306103157.1">
    <property type="nucleotide sequence ID" value="NZ_CP120983.1"/>
</dbReference>
<reference evidence="4 5" key="1">
    <citation type="submission" date="2023-03" db="EMBL/GenBank/DDBJ databases">
        <title>Isolation and description of six Streptomyces strains from soil environments, able to metabolize different microbial glucans.</title>
        <authorList>
            <person name="Widen T."/>
            <person name="Larsbrink J."/>
        </authorList>
    </citation>
    <scope>NUCLEOTIDE SEQUENCE [LARGE SCALE GENOMIC DNA]</scope>
    <source>
        <strain evidence="4 5">Alt3</strain>
    </source>
</reference>
<evidence type="ECO:0000313" key="5">
    <source>
        <dbReference type="Proteomes" id="UP001224433"/>
    </source>
</evidence>
<dbReference type="InterPro" id="IPR009081">
    <property type="entry name" value="PP-bd_ACP"/>
</dbReference>
<dbReference type="InterPro" id="IPR036736">
    <property type="entry name" value="ACP-like_sf"/>
</dbReference>
<organism evidence="4 5">
    <name type="scientific">Streptomyces glycanivorans</name>
    <dbReference type="NCBI Taxonomy" id="3033808"/>
    <lineage>
        <taxon>Bacteria</taxon>
        <taxon>Bacillati</taxon>
        <taxon>Actinomycetota</taxon>
        <taxon>Actinomycetes</taxon>
        <taxon>Kitasatosporales</taxon>
        <taxon>Streptomycetaceae</taxon>
        <taxon>Streptomyces</taxon>
    </lineage>
</organism>
<dbReference type="EMBL" id="CP120983">
    <property type="protein sequence ID" value="WLQ63435.1"/>
    <property type="molecule type" value="Genomic_DNA"/>
</dbReference>
<evidence type="ECO:0000259" key="3">
    <source>
        <dbReference type="PROSITE" id="PS50075"/>
    </source>
</evidence>
<evidence type="ECO:0000256" key="1">
    <source>
        <dbReference type="ARBA" id="ARBA00022450"/>
    </source>
</evidence>
<evidence type="ECO:0000256" key="2">
    <source>
        <dbReference type="ARBA" id="ARBA00022553"/>
    </source>
</evidence>
<gene>
    <name evidence="4" type="ORF">P8A20_07415</name>
</gene>
<protein>
    <submittedName>
        <fullName evidence="4">Phosphopantetheine-binding protein</fullName>
    </submittedName>
</protein>
<dbReference type="Pfam" id="PF00550">
    <property type="entry name" value="PP-binding"/>
    <property type="match status" value="1"/>
</dbReference>
<keyword evidence="1" id="KW-0596">Phosphopantetheine</keyword>
<sequence>MFDARFEAILRSVAEITEDLVITSEQNLRNELGVDSLKLMDLIVNLESEYSIELSDDVSANVATVEELWLAVSREAG</sequence>
<accession>A0ABY9J748</accession>
<feature type="domain" description="Carrier" evidence="3">
    <location>
        <begin position="1"/>
        <end position="76"/>
    </location>
</feature>
<dbReference type="InterPro" id="IPR006162">
    <property type="entry name" value="Ppantetheine_attach_site"/>
</dbReference>